<name>A0A8S4AI74_9TELE</name>
<evidence type="ECO:0000313" key="4">
    <source>
        <dbReference type="Proteomes" id="UP000677803"/>
    </source>
</evidence>
<feature type="compositionally biased region" description="Basic and acidic residues" evidence="2">
    <location>
        <begin position="402"/>
        <end position="419"/>
    </location>
</feature>
<proteinExistence type="predicted"/>
<feature type="coiled-coil region" evidence="1">
    <location>
        <begin position="10"/>
        <end position="100"/>
    </location>
</feature>
<feature type="coiled-coil region" evidence="1">
    <location>
        <begin position="188"/>
        <end position="215"/>
    </location>
</feature>
<feature type="coiled-coil region" evidence="1">
    <location>
        <begin position="301"/>
        <end position="392"/>
    </location>
</feature>
<comment type="caution">
    <text evidence="3">The sequence shown here is derived from an EMBL/GenBank/DDBJ whole genome shotgun (WGS) entry which is preliminary data.</text>
</comment>
<evidence type="ECO:0000313" key="3">
    <source>
        <dbReference type="EMBL" id="CAG5866715.1"/>
    </source>
</evidence>
<dbReference type="InterPro" id="IPR039139">
    <property type="entry name" value="CCDC170-like"/>
</dbReference>
<sequence length="425" mass="48687">MENSDEFHEKQRLKMRIGVLEESMKSCELESKAGRETVLRLEAELDQERRKAARSNAALESLKLELDGLAMGRRSVEAENQAWSERLEASRRVIEAARRESCCLEKQVEEFQKKSHASEGKLQVFLEKLATVLKGRPEDAIPPTETDVVNKVDNICNKVVSAMETRLCRVSEELKVQTELQRSTLQRALLAEQQVQDLRERLHRVETELLTADKLIDEQGHNKQHYEEFLEQLSEAMKLENIAVDLGIDMRLNLILSRAEQLVKQEAAALMESKSLAYSLQRKVKSQKDQLDSKGLHIQILRKKVSQLDEENRTRSAVEREDACAEARRLQKKLVHLQGELKATKLTNSELKAQLSHNNELKVKVMEQSQTMQEKKQKLAQLVDGKVKAEKKLCTVSLHLQSPERRTRDDQKTTHHARIEPGSAV</sequence>
<feature type="region of interest" description="Disordered" evidence="2">
    <location>
        <begin position="400"/>
        <end position="425"/>
    </location>
</feature>
<dbReference type="OrthoDB" id="5832575at2759"/>
<keyword evidence="4" id="KW-1185">Reference proteome</keyword>
<evidence type="ECO:0000256" key="2">
    <source>
        <dbReference type="SAM" id="MobiDB-lite"/>
    </source>
</evidence>
<keyword evidence="1" id="KW-0175">Coiled coil</keyword>
<dbReference type="EMBL" id="CAJRST010002224">
    <property type="protein sequence ID" value="CAG5866715.1"/>
    <property type="molecule type" value="Genomic_DNA"/>
</dbReference>
<dbReference type="Proteomes" id="UP000677803">
    <property type="component" value="Unassembled WGS sequence"/>
</dbReference>
<organism evidence="3 4">
    <name type="scientific">Menidia menidia</name>
    <name type="common">Atlantic silverside</name>
    <dbReference type="NCBI Taxonomy" id="238744"/>
    <lineage>
        <taxon>Eukaryota</taxon>
        <taxon>Metazoa</taxon>
        <taxon>Chordata</taxon>
        <taxon>Craniata</taxon>
        <taxon>Vertebrata</taxon>
        <taxon>Euteleostomi</taxon>
        <taxon>Actinopterygii</taxon>
        <taxon>Neopterygii</taxon>
        <taxon>Teleostei</taxon>
        <taxon>Neoteleostei</taxon>
        <taxon>Acanthomorphata</taxon>
        <taxon>Ovalentaria</taxon>
        <taxon>Atherinomorphae</taxon>
        <taxon>Atheriniformes</taxon>
        <taxon>Atherinopsidae</taxon>
        <taxon>Menidiinae</taxon>
        <taxon>Menidia</taxon>
    </lineage>
</organism>
<reference evidence="3" key="1">
    <citation type="submission" date="2021-05" db="EMBL/GenBank/DDBJ databases">
        <authorList>
            <person name="Tigano A."/>
        </authorList>
    </citation>
    <scope>NUCLEOTIDE SEQUENCE</scope>
</reference>
<protein>
    <submittedName>
        <fullName evidence="3">(Atlantic silverside) hypothetical protein</fullName>
    </submittedName>
</protein>
<evidence type="ECO:0000256" key="1">
    <source>
        <dbReference type="SAM" id="Coils"/>
    </source>
</evidence>
<dbReference type="AlphaFoldDB" id="A0A8S4AI74"/>
<dbReference type="PANTHER" id="PTHR18863:SF4">
    <property type="entry name" value="COILED-COIL DOMAIN-CONTAINING PROTEIN 170"/>
    <property type="match status" value="1"/>
</dbReference>
<accession>A0A8S4AI74</accession>
<dbReference type="PANTHER" id="PTHR18863">
    <property type="entry name" value="TSEC-2-RELATED"/>
    <property type="match status" value="1"/>
</dbReference>
<gene>
    <name evidence="3" type="ORF">MMEN_LOCUS3422</name>
</gene>